<dbReference type="InterPro" id="IPR036236">
    <property type="entry name" value="Znf_C2H2_sf"/>
</dbReference>
<dbReference type="Pfam" id="PF00096">
    <property type="entry name" value="zf-C2H2"/>
    <property type="match status" value="1"/>
</dbReference>
<evidence type="ECO:0000256" key="6">
    <source>
        <dbReference type="PROSITE-ProRule" id="PRU00042"/>
    </source>
</evidence>
<dbReference type="PROSITE" id="PS50157">
    <property type="entry name" value="ZINC_FINGER_C2H2_2"/>
    <property type="match status" value="2"/>
</dbReference>
<dbReference type="Gene3D" id="3.30.160.60">
    <property type="entry name" value="Classic Zinc Finger"/>
    <property type="match status" value="2"/>
</dbReference>
<evidence type="ECO:0000256" key="2">
    <source>
        <dbReference type="ARBA" id="ARBA00022737"/>
    </source>
</evidence>
<dbReference type="GO" id="GO:0008270">
    <property type="term" value="F:zinc ion binding"/>
    <property type="evidence" value="ECO:0007669"/>
    <property type="project" value="UniProtKB-KW"/>
</dbReference>
<dbReference type="FunFam" id="3.30.160.60:FF:000202">
    <property type="entry name" value="Zinc finger protein 574"/>
    <property type="match status" value="1"/>
</dbReference>
<keyword evidence="4" id="KW-0862">Zinc</keyword>
<evidence type="ECO:0000313" key="9">
    <source>
        <dbReference type="Proteomes" id="UP000886998"/>
    </source>
</evidence>
<dbReference type="InterPro" id="IPR050826">
    <property type="entry name" value="Krueppel_C2H2_ZnFinger"/>
</dbReference>
<dbReference type="OrthoDB" id="8117402at2759"/>
<feature type="domain" description="C2H2-type" evidence="7">
    <location>
        <begin position="401"/>
        <end position="425"/>
    </location>
</feature>
<dbReference type="EMBL" id="BMAV01005380">
    <property type="protein sequence ID" value="GFY46418.1"/>
    <property type="molecule type" value="Genomic_DNA"/>
</dbReference>
<dbReference type="FunFam" id="3.30.160.60:FF:000100">
    <property type="entry name" value="Zinc finger 45-like"/>
    <property type="match status" value="1"/>
</dbReference>
<dbReference type="GO" id="GO:0032502">
    <property type="term" value="P:developmental process"/>
    <property type="evidence" value="ECO:0007669"/>
    <property type="project" value="UniProtKB-ARBA"/>
</dbReference>
<evidence type="ECO:0000313" key="8">
    <source>
        <dbReference type="EMBL" id="GFY46418.1"/>
    </source>
</evidence>
<gene>
    <name evidence="8" type="primary">NCL1_51212</name>
    <name evidence="8" type="ORF">TNIN_380411</name>
</gene>
<protein>
    <recommendedName>
        <fullName evidence="7">C2H2-type domain-containing protein</fullName>
    </recommendedName>
</protein>
<name>A0A8X6X3Q8_9ARAC</name>
<keyword evidence="1" id="KW-0479">Metal-binding</keyword>
<evidence type="ECO:0000256" key="3">
    <source>
        <dbReference type="ARBA" id="ARBA00022771"/>
    </source>
</evidence>
<keyword evidence="3 6" id="KW-0863">Zinc-finger</keyword>
<dbReference type="PROSITE" id="PS00028">
    <property type="entry name" value="ZINC_FINGER_C2H2_1"/>
    <property type="match status" value="2"/>
</dbReference>
<sequence length="425" mass="49046">MAYRCNPCNLDFPDFEHYLHHECKFPDEQLLMQVCGDNSNCLNAFISFKTSKERHGSNVLVNEGNKCMLTGNSVKDKSTILDFLKCDKNQPSKEPQNEKAVLLPDFNDFGYCSEVQSSIYTNQKNQKSNLNQPSTSFSVRQIRENYAQSSSNAPSLFPELSPFPSCVRVLNPHCNTNQESECSQMKYCYNEMIPQVKPTMYRISSPSHKILYEMDLNIGEYSKRNQRTLDSVDRSKRVCEDPKYRNNERFFQRDVNVTLKTQIERGTQNKMVKSNPFPMKSSNVYSKKTPAEQNLPVLSLNSKDNTIGCNNNDKNTNISGSFAEKYQEHSSSSRRPTTDSGEEIKACDAGDMSFNQKPKILKNPAFFTGEKRYECEICKKRFTNEYYLKSHCLVHTTERPHVCERCGKRYKHRSSLKKHSRSHTK</sequence>
<evidence type="ECO:0000256" key="5">
    <source>
        <dbReference type="ARBA" id="ARBA00023242"/>
    </source>
</evidence>
<evidence type="ECO:0000256" key="1">
    <source>
        <dbReference type="ARBA" id="ARBA00022723"/>
    </source>
</evidence>
<feature type="domain" description="C2H2-type" evidence="7">
    <location>
        <begin position="373"/>
        <end position="400"/>
    </location>
</feature>
<keyword evidence="9" id="KW-1185">Reference proteome</keyword>
<evidence type="ECO:0000259" key="7">
    <source>
        <dbReference type="PROSITE" id="PS50157"/>
    </source>
</evidence>
<proteinExistence type="predicted"/>
<dbReference type="PANTHER" id="PTHR24377">
    <property type="entry name" value="IP01015P-RELATED"/>
    <property type="match status" value="1"/>
</dbReference>
<dbReference type="SUPFAM" id="SSF57667">
    <property type="entry name" value="beta-beta-alpha zinc fingers"/>
    <property type="match status" value="1"/>
</dbReference>
<dbReference type="AlphaFoldDB" id="A0A8X6X3Q8"/>
<dbReference type="Pfam" id="PF12874">
    <property type="entry name" value="zf-met"/>
    <property type="match status" value="1"/>
</dbReference>
<reference evidence="8" key="1">
    <citation type="submission" date="2020-08" db="EMBL/GenBank/DDBJ databases">
        <title>Multicomponent nature underlies the extraordinary mechanical properties of spider dragline silk.</title>
        <authorList>
            <person name="Kono N."/>
            <person name="Nakamura H."/>
            <person name="Mori M."/>
            <person name="Yoshida Y."/>
            <person name="Ohtoshi R."/>
            <person name="Malay A.D."/>
            <person name="Moran D.A.P."/>
            <person name="Tomita M."/>
            <person name="Numata K."/>
            <person name="Arakawa K."/>
        </authorList>
    </citation>
    <scope>NUCLEOTIDE SEQUENCE</scope>
</reference>
<accession>A0A8X6X3Q8</accession>
<keyword evidence="5" id="KW-0539">Nucleus</keyword>
<evidence type="ECO:0000256" key="4">
    <source>
        <dbReference type="ARBA" id="ARBA00022833"/>
    </source>
</evidence>
<dbReference type="InterPro" id="IPR013087">
    <property type="entry name" value="Znf_C2H2_type"/>
</dbReference>
<dbReference type="Proteomes" id="UP000886998">
    <property type="component" value="Unassembled WGS sequence"/>
</dbReference>
<organism evidence="8 9">
    <name type="scientific">Trichonephila inaurata madagascariensis</name>
    <dbReference type="NCBI Taxonomy" id="2747483"/>
    <lineage>
        <taxon>Eukaryota</taxon>
        <taxon>Metazoa</taxon>
        <taxon>Ecdysozoa</taxon>
        <taxon>Arthropoda</taxon>
        <taxon>Chelicerata</taxon>
        <taxon>Arachnida</taxon>
        <taxon>Araneae</taxon>
        <taxon>Araneomorphae</taxon>
        <taxon>Entelegynae</taxon>
        <taxon>Araneoidea</taxon>
        <taxon>Nephilidae</taxon>
        <taxon>Trichonephila</taxon>
        <taxon>Trichonephila inaurata</taxon>
    </lineage>
</organism>
<comment type="caution">
    <text evidence="8">The sequence shown here is derived from an EMBL/GenBank/DDBJ whole genome shotgun (WGS) entry which is preliminary data.</text>
</comment>
<keyword evidence="2" id="KW-0677">Repeat</keyword>
<dbReference type="SMART" id="SM00355">
    <property type="entry name" value="ZnF_C2H2"/>
    <property type="match status" value="2"/>
</dbReference>